<dbReference type="EnsemblMetazoa" id="PPA00351.1">
    <property type="protein sequence ID" value="PPA00351.1"/>
    <property type="gene ID" value="WBGene00089905"/>
</dbReference>
<feature type="compositionally biased region" description="Low complexity" evidence="12">
    <location>
        <begin position="96"/>
        <end position="117"/>
    </location>
</feature>
<reference evidence="14" key="2">
    <citation type="submission" date="2022-06" db="UniProtKB">
        <authorList>
            <consortium name="EnsemblMetazoa"/>
        </authorList>
    </citation>
    <scope>IDENTIFICATION</scope>
    <source>
        <strain evidence="14">PS312</strain>
    </source>
</reference>
<dbReference type="PROSITE" id="PS50089">
    <property type="entry name" value="ZF_RING_2"/>
    <property type="match status" value="1"/>
</dbReference>
<dbReference type="GO" id="GO:0016567">
    <property type="term" value="P:protein ubiquitination"/>
    <property type="evidence" value="ECO:0000318"/>
    <property type="project" value="GO_Central"/>
</dbReference>
<sequence>MEVDQSIDEKKSDYRPFSLKRWNACAVWTWDVECDTCAICRLQLMEECLRCQADATKGPERDPPPPVVTKAGRVTRVANNHLIINETPSPPPPSSTPSSTSSSMAATAGSSSTSPSASGECVVVWGDCSHSFHNCCMAQWVKQNARCPLCQQDWAVARVGK</sequence>
<evidence type="ECO:0000256" key="6">
    <source>
        <dbReference type="ARBA" id="ARBA00022723"/>
    </source>
</evidence>
<evidence type="ECO:0000313" key="14">
    <source>
        <dbReference type="EnsemblMetazoa" id="PPA00351.1"/>
    </source>
</evidence>
<evidence type="ECO:0000256" key="8">
    <source>
        <dbReference type="ARBA" id="ARBA00022786"/>
    </source>
</evidence>
<dbReference type="GO" id="GO:0061630">
    <property type="term" value="F:ubiquitin protein ligase activity"/>
    <property type="evidence" value="ECO:0000318"/>
    <property type="project" value="GO_Central"/>
</dbReference>
<dbReference type="InterPro" id="IPR001841">
    <property type="entry name" value="Znf_RING"/>
</dbReference>
<dbReference type="Gene3D" id="3.30.40.10">
    <property type="entry name" value="Zinc/RING finger domain, C3HC4 (zinc finger)"/>
    <property type="match status" value="1"/>
</dbReference>
<dbReference type="Proteomes" id="UP000005239">
    <property type="component" value="Unassembled WGS sequence"/>
</dbReference>
<dbReference type="GO" id="GO:0006511">
    <property type="term" value="P:ubiquitin-dependent protein catabolic process"/>
    <property type="evidence" value="ECO:0000318"/>
    <property type="project" value="GO_Central"/>
</dbReference>
<dbReference type="GO" id="GO:0005737">
    <property type="term" value="C:cytoplasm"/>
    <property type="evidence" value="ECO:0007669"/>
    <property type="project" value="UniProtKB-SubCell"/>
</dbReference>
<evidence type="ECO:0000256" key="7">
    <source>
        <dbReference type="ARBA" id="ARBA00022771"/>
    </source>
</evidence>
<keyword evidence="10" id="KW-0539">Nucleus</keyword>
<evidence type="ECO:0000256" key="1">
    <source>
        <dbReference type="ARBA" id="ARBA00004123"/>
    </source>
</evidence>
<gene>
    <name evidence="14" type="primary">WBGene00089905</name>
</gene>
<accession>A0A8R1U4Q7</accession>
<dbReference type="FunFam" id="3.30.40.10:FF:001776">
    <property type="entry name" value="Uncharacterized protein"/>
    <property type="match status" value="1"/>
</dbReference>
<dbReference type="SUPFAM" id="SSF57850">
    <property type="entry name" value="RING/U-box"/>
    <property type="match status" value="2"/>
</dbReference>
<dbReference type="AlphaFoldDB" id="A0A8R1U4Q7"/>
<evidence type="ECO:0000259" key="13">
    <source>
        <dbReference type="PROSITE" id="PS50089"/>
    </source>
</evidence>
<organism evidence="14 15">
    <name type="scientific">Pristionchus pacificus</name>
    <name type="common">Parasitic nematode worm</name>
    <dbReference type="NCBI Taxonomy" id="54126"/>
    <lineage>
        <taxon>Eukaryota</taxon>
        <taxon>Metazoa</taxon>
        <taxon>Ecdysozoa</taxon>
        <taxon>Nematoda</taxon>
        <taxon>Chromadorea</taxon>
        <taxon>Rhabditida</taxon>
        <taxon>Rhabditina</taxon>
        <taxon>Diplogasteromorpha</taxon>
        <taxon>Diplogasteroidea</taxon>
        <taxon>Neodiplogasteridae</taxon>
        <taxon>Pristionchus</taxon>
    </lineage>
</organism>
<keyword evidence="8" id="KW-0833">Ubl conjugation pathway</keyword>
<comment type="subcellular location">
    <subcellularLocation>
        <location evidence="2">Cytoplasm</location>
    </subcellularLocation>
    <subcellularLocation>
        <location evidence="1">Nucleus</location>
    </subcellularLocation>
</comment>
<dbReference type="InterPro" id="IPR051031">
    <property type="entry name" value="RING-box_E3_Ubiquitin_Ligase"/>
</dbReference>
<evidence type="ECO:0000256" key="12">
    <source>
        <dbReference type="SAM" id="MobiDB-lite"/>
    </source>
</evidence>
<reference evidence="15" key="1">
    <citation type="journal article" date="2008" name="Nat. Genet.">
        <title>The Pristionchus pacificus genome provides a unique perspective on nematode lifestyle and parasitism.</title>
        <authorList>
            <person name="Dieterich C."/>
            <person name="Clifton S.W."/>
            <person name="Schuster L.N."/>
            <person name="Chinwalla A."/>
            <person name="Delehaunty K."/>
            <person name="Dinkelacker I."/>
            <person name="Fulton L."/>
            <person name="Fulton R."/>
            <person name="Godfrey J."/>
            <person name="Minx P."/>
            <person name="Mitreva M."/>
            <person name="Roeseler W."/>
            <person name="Tian H."/>
            <person name="Witte H."/>
            <person name="Yang S.P."/>
            <person name="Wilson R.K."/>
            <person name="Sommer R.J."/>
        </authorList>
    </citation>
    <scope>NUCLEOTIDE SEQUENCE [LARGE SCALE GENOMIC DNA]</scope>
    <source>
        <strain evidence="15">PS312</strain>
    </source>
</reference>
<evidence type="ECO:0000256" key="4">
    <source>
        <dbReference type="ARBA" id="ARBA00009273"/>
    </source>
</evidence>
<keyword evidence="7 11" id="KW-0863">Zinc-finger</keyword>
<evidence type="ECO:0000256" key="9">
    <source>
        <dbReference type="ARBA" id="ARBA00022833"/>
    </source>
</evidence>
<evidence type="ECO:0000256" key="11">
    <source>
        <dbReference type="PROSITE-ProRule" id="PRU00175"/>
    </source>
</evidence>
<feature type="domain" description="RING-type" evidence="13">
    <location>
        <begin position="128"/>
        <end position="151"/>
    </location>
</feature>
<keyword evidence="15" id="KW-1185">Reference proteome</keyword>
<protein>
    <submittedName>
        <fullName evidence="14">RING-type domain-containing protein</fullName>
    </submittedName>
</protein>
<evidence type="ECO:0000256" key="5">
    <source>
        <dbReference type="ARBA" id="ARBA00022490"/>
    </source>
</evidence>
<feature type="region of interest" description="Disordered" evidence="12">
    <location>
        <begin position="80"/>
        <end position="117"/>
    </location>
</feature>
<keyword evidence="5" id="KW-0963">Cytoplasm</keyword>
<dbReference type="InterPro" id="IPR024766">
    <property type="entry name" value="Znf_RING_H2"/>
</dbReference>
<evidence type="ECO:0000256" key="10">
    <source>
        <dbReference type="ARBA" id="ARBA00023242"/>
    </source>
</evidence>
<dbReference type="Pfam" id="PF12678">
    <property type="entry name" value="zf-rbx1"/>
    <property type="match status" value="1"/>
</dbReference>
<keyword evidence="9" id="KW-0862">Zinc</keyword>
<name>A0A8R1U4Q7_PRIPA</name>
<dbReference type="GO" id="GO:0097602">
    <property type="term" value="F:cullin family protein binding"/>
    <property type="evidence" value="ECO:0000318"/>
    <property type="project" value="GO_Central"/>
</dbReference>
<dbReference type="InterPro" id="IPR013083">
    <property type="entry name" value="Znf_RING/FYVE/PHD"/>
</dbReference>
<dbReference type="PANTHER" id="PTHR11210">
    <property type="entry name" value="RING BOX"/>
    <property type="match status" value="1"/>
</dbReference>
<evidence type="ECO:0000256" key="3">
    <source>
        <dbReference type="ARBA" id="ARBA00004906"/>
    </source>
</evidence>
<evidence type="ECO:0000313" key="15">
    <source>
        <dbReference type="Proteomes" id="UP000005239"/>
    </source>
</evidence>
<dbReference type="GO" id="GO:0008270">
    <property type="term" value="F:zinc ion binding"/>
    <property type="evidence" value="ECO:0007669"/>
    <property type="project" value="UniProtKB-KW"/>
</dbReference>
<evidence type="ECO:0000256" key="2">
    <source>
        <dbReference type="ARBA" id="ARBA00004496"/>
    </source>
</evidence>
<dbReference type="GO" id="GO:0005634">
    <property type="term" value="C:nucleus"/>
    <property type="evidence" value="ECO:0000318"/>
    <property type="project" value="GO_Central"/>
</dbReference>
<keyword evidence="6" id="KW-0479">Metal-binding</keyword>
<comment type="pathway">
    <text evidence="3">Protein modification; protein ubiquitination.</text>
</comment>
<comment type="similarity">
    <text evidence="4">Belongs to the RING-box family.</text>
</comment>
<proteinExistence type="inferred from homology"/>
<dbReference type="GO" id="GO:0031466">
    <property type="term" value="C:Cul5-RING ubiquitin ligase complex"/>
    <property type="evidence" value="ECO:0000318"/>
    <property type="project" value="GO_Central"/>
</dbReference>